<evidence type="ECO:0000256" key="5">
    <source>
        <dbReference type="ARBA" id="ARBA00022741"/>
    </source>
</evidence>
<feature type="transmembrane region" description="Helical" evidence="9">
    <location>
        <begin position="20"/>
        <end position="44"/>
    </location>
</feature>
<feature type="transmembrane region" description="Helical" evidence="9">
    <location>
        <begin position="132"/>
        <end position="153"/>
    </location>
</feature>
<feature type="domain" description="ABC transmembrane type-1" evidence="11">
    <location>
        <begin position="20"/>
        <end position="302"/>
    </location>
</feature>
<evidence type="ECO:0000259" key="11">
    <source>
        <dbReference type="PROSITE" id="PS50929"/>
    </source>
</evidence>
<dbReference type="Gene3D" id="3.40.50.300">
    <property type="entry name" value="P-loop containing nucleotide triphosphate hydrolases"/>
    <property type="match status" value="1"/>
</dbReference>
<dbReference type="Pfam" id="PF00664">
    <property type="entry name" value="ABC_membrane"/>
    <property type="match status" value="1"/>
</dbReference>
<keyword evidence="13" id="KW-1185">Reference proteome</keyword>
<reference evidence="12 13" key="1">
    <citation type="submission" date="2016-10" db="EMBL/GenBank/DDBJ databases">
        <authorList>
            <person name="de Groot N.N."/>
        </authorList>
    </citation>
    <scope>NUCLEOTIDE SEQUENCE [LARGE SCALE GENOMIC DNA]</scope>
    <source>
        <strain evidence="12 13">DSM 28129</strain>
    </source>
</reference>
<dbReference type="GO" id="GO:0016887">
    <property type="term" value="F:ATP hydrolysis activity"/>
    <property type="evidence" value="ECO:0007669"/>
    <property type="project" value="InterPro"/>
</dbReference>
<dbReference type="InterPro" id="IPR003439">
    <property type="entry name" value="ABC_transporter-like_ATP-bd"/>
</dbReference>
<dbReference type="EMBL" id="FNBG01000003">
    <property type="protein sequence ID" value="SDE93186.1"/>
    <property type="molecule type" value="Genomic_DNA"/>
</dbReference>
<dbReference type="Gene3D" id="1.20.1560.10">
    <property type="entry name" value="ABC transporter type 1, transmembrane domain"/>
    <property type="match status" value="1"/>
</dbReference>
<dbReference type="GO" id="GO:0005524">
    <property type="term" value="F:ATP binding"/>
    <property type="evidence" value="ECO:0007669"/>
    <property type="project" value="UniProtKB-KW"/>
</dbReference>
<keyword evidence="7 9" id="KW-1133">Transmembrane helix</keyword>
<feature type="transmembrane region" description="Helical" evidence="9">
    <location>
        <begin position="246"/>
        <end position="267"/>
    </location>
</feature>
<keyword evidence="8 9" id="KW-0472">Membrane</keyword>
<feature type="transmembrane region" description="Helical" evidence="9">
    <location>
        <begin position="159"/>
        <end position="177"/>
    </location>
</feature>
<evidence type="ECO:0000256" key="1">
    <source>
        <dbReference type="ARBA" id="ARBA00004651"/>
    </source>
</evidence>
<accession>A0A1G7GYE7</accession>
<sequence length="575" mass="62857">MLFVIRQMLVFLRPCRGVAVVFLFVFAIENIVISLAPLSFQFMIDYAIIPQDRGAFSLILIILSTAGIVGVCAGLASDRLLARISAVVQRNLRERLFTGMQRLDLERYGANRTGEHVARFTVDLPAIESAMAMLMTIGLQSLIVVAFSTAVLFTLQWSMALVILAGACLIYVGPILLGKRAATAFTAYRNDVDRMAGDVQENARGQLVIQGFSLQNEAIRRFTLGLQQLFRSHYRKNVMGASLDRLPMISLLLVNFTMIGFGSYLALTERITLGAMVAFFTIYTSMGNAVYNLTAVAPSFTGAKVSLDRILELLNQPPAKESGQLKIPQLSHCPEIAADKLIFGYPGQEPLLQEVSFKIEAGSSVAFVGPSGSGKSTLLHLIMGLRQPNGGRITIDGDDLSSLNAEAYRKCIGVVFQESFLFRGSVLDNIRIAKPEATLQDVMEAAEQADIHEFIASLPNGYDTLVSEDGGNLSGGQKQRIAIARALVRKPSLLLLDEVTSALDPISEAAVNATIQKLSGSRTVVIVTHRLEAITGVDQIFVMNEGRLMENGRHTELMNKDGLYKFMREQQNAVK</sequence>
<keyword evidence="4 9" id="KW-0812">Transmembrane</keyword>
<keyword evidence="3" id="KW-1003">Cell membrane</keyword>
<evidence type="ECO:0000313" key="13">
    <source>
        <dbReference type="Proteomes" id="UP000198972"/>
    </source>
</evidence>
<dbReference type="FunFam" id="3.40.50.300:FF:000221">
    <property type="entry name" value="Multidrug ABC transporter ATP-binding protein"/>
    <property type="match status" value="1"/>
</dbReference>
<protein>
    <submittedName>
        <fullName evidence="12">ATP-binding cassette, subfamily B</fullName>
    </submittedName>
</protein>
<dbReference type="PROSITE" id="PS50893">
    <property type="entry name" value="ABC_TRANSPORTER_2"/>
    <property type="match status" value="1"/>
</dbReference>
<keyword evidence="2" id="KW-0813">Transport</keyword>
<dbReference type="GO" id="GO:0034040">
    <property type="term" value="F:ATPase-coupled lipid transmembrane transporter activity"/>
    <property type="evidence" value="ECO:0007669"/>
    <property type="project" value="TreeGrafter"/>
</dbReference>
<dbReference type="CDD" id="cd07346">
    <property type="entry name" value="ABC_6TM_exporters"/>
    <property type="match status" value="1"/>
</dbReference>
<dbReference type="GO" id="GO:0005886">
    <property type="term" value="C:plasma membrane"/>
    <property type="evidence" value="ECO:0007669"/>
    <property type="project" value="UniProtKB-SubCell"/>
</dbReference>
<dbReference type="InterPro" id="IPR003593">
    <property type="entry name" value="AAA+_ATPase"/>
</dbReference>
<dbReference type="GO" id="GO:0140359">
    <property type="term" value="F:ABC-type transporter activity"/>
    <property type="evidence" value="ECO:0007669"/>
    <property type="project" value="InterPro"/>
</dbReference>
<dbReference type="Proteomes" id="UP000198972">
    <property type="component" value="Unassembled WGS sequence"/>
</dbReference>
<feature type="transmembrane region" description="Helical" evidence="9">
    <location>
        <begin position="273"/>
        <end position="294"/>
    </location>
</feature>
<evidence type="ECO:0000256" key="9">
    <source>
        <dbReference type="SAM" id="Phobius"/>
    </source>
</evidence>
<proteinExistence type="predicted"/>
<evidence type="ECO:0000256" key="3">
    <source>
        <dbReference type="ARBA" id="ARBA00022475"/>
    </source>
</evidence>
<dbReference type="InterPro" id="IPR011527">
    <property type="entry name" value="ABC1_TM_dom"/>
</dbReference>
<evidence type="ECO:0000259" key="10">
    <source>
        <dbReference type="PROSITE" id="PS50893"/>
    </source>
</evidence>
<evidence type="ECO:0000256" key="8">
    <source>
        <dbReference type="ARBA" id="ARBA00023136"/>
    </source>
</evidence>
<dbReference type="PROSITE" id="PS00211">
    <property type="entry name" value="ABC_TRANSPORTER_1"/>
    <property type="match status" value="1"/>
</dbReference>
<dbReference type="PANTHER" id="PTHR24221:SF654">
    <property type="entry name" value="ATP-BINDING CASSETTE SUB-FAMILY B MEMBER 6"/>
    <property type="match status" value="1"/>
</dbReference>
<keyword evidence="5" id="KW-0547">Nucleotide-binding</keyword>
<feature type="domain" description="ABC transporter" evidence="10">
    <location>
        <begin position="336"/>
        <end position="570"/>
    </location>
</feature>
<dbReference type="PROSITE" id="PS50929">
    <property type="entry name" value="ABC_TM1F"/>
    <property type="match status" value="1"/>
</dbReference>
<name>A0A1G7GYE7_9BACL</name>
<organism evidence="12 13">
    <name type="scientific">Fontibacillus panacisegetis</name>
    <dbReference type="NCBI Taxonomy" id="670482"/>
    <lineage>
        <taxon>Bacteria</taxon>
        <taxon>Bacillati</taxon>
        <taxon>Bacillota</taxon>
        <taxon>Bacilli</taxon>
        <taxon>Bacillales</taxon>
        <taxon>Paenibacillaceae</taxon>
        <taxon>Fontibacillus</taxon>
    </lineage>
</organism>
<dbReference type="InterPro" id="IPR017871">
    <property type="entry name" value="ABC_transporter-like_CS"/>
</dbReference>
<dbReference type="RefSeq" id="WP_091227289.1">
    <property type="nucleotide sequence ID" value="NZ_FNBG01000003.1"/>
</dbReference>
<feature type="transmembrane region" description="Helical" evidence="9">
    <location>
        <begin position="56"/>
        <end position="76"/>
    </location>
</feature>
<dbReference type="AlphaFoldDB" id="A0A1G7GYE7"/>
<dbReference type="OrthoDB" id="9804259at2"/>
<dbReference type="SUPFAM" id="SSF90123">
    <property type="entry name" value="ABC transporter transmembrane region"/>
    <property type="match status" value="1"/>
</dbReference>
<comment type="subcellular location">
    <subcellularLocation>
        <location evidence="1">Cell membrane</location>
        <topology evidence="1">Multi-pass membrane protein</topology>
    </subcellularLocation>
</comment>
<dbReference type="InterPro" id="IPR027417">
    <property type="entry name" value="P-loop_NTPase"/>
</dbReference>
<dbReference type="SUPFAM" id="SSF52540">
    <property type="entry name" value="P-loop containing nucleoside triphosphate hydrolases"/>
    <property type="match status" value="1"/>
</dbReference>
<keyword evidence="6 12" id="KW-0067">ATP-binding</keyword>
<dbReference type="STRING" id="670482.SAMN04488542_103255"/>
<dbReference type="PANTHER" id="PTHR24221">
    <property type="entry name" value="ATP-BINDING CASSETTE SUB-FAMILY B"/>
    <property type="match status" value="1"/>
</dbReference>
<evidence type="ECO:0000313" key="12">
    <source>
        <dbReference type="EMBL" id="SDE93186.1"/>
    </source>
</evidence>
<evidence type="ECO:0000256" key="6">
    <source>
        <dbReference type="ARBA" id="ARBA00022840"/>
    </source>
</evidence>
<evidence type="ECO:0000256" key="2">
    <source>
        <dbReference type="ARBA" id="ARBA00022448"/>
    </source>
</evidence>
<dbReference type="SMART" id="SM00382">
    <property type="entry name" value="AAA"/>
    <property type="match status" value="1"/>
</dbReference>
<evidence type="ECO:0000256" key="7">
    <source>
        <dbReference type="ARBA" id="ARBA00022989"/>
    </source>
</evidence>
<dbReference type="Pfam" id="PF00005">
    <property type="entry name" value="ABC_tran"/>
    <property type="match status" value="1"/>
</dbReference>
<gene>
    <name evidence="12" type="ORF">SAMN04488542_103255</name>
</gene>
<dbReference type="InterPro" id="IPR039421">
    <property type="entry name" value="Type_1_exporter"/>
</dbReference>
<dbReference type="InterPro" id="IPR036640">
    <property type="entry name" value="ABC1_TM_sf"/>
</dbReference>
<evidence type="ECO:0000256" key="4">
    <source>
        <dbReference type="ARBA" id="ARBA00022692"/>
    </source>
</evidence>